<gene>
    <name evidence="8" type="ORF">C1I64_14370</name>
</gene>
<evidence type="ECO:0000256" key="4">
    <source>
        <dbReference type="ARBA" id="ARBA00023159"/>
    </source>
</evidence>
<proteinExistence type="predicted"/>
<feature type="region of interest" description="Disordered" evidence="6">
    <location>
        <begin position="248"/>
        <end position="267"/>
    </location>
</feature>
<evidence type="ECO:0000313" key="9">
    <source>
        <dbReference type="Proteomes" id="UP000285317"/>
    </source>
</evidence>
<dbReference type="PROSITE" id="PS00041">
    <property type="entry name" value="HTH_ARAC_FAMILY_1"/>
    <property type="match status" value="1"/>
</dbReference>
<feature type="compositionally biased region" description="Basic and acidic residues" evidence="6">
    <location>
        <begin position="115"/>
        <end position="133"/>
    </location>
</feature>
<evidence type="ECO:0000256" key="5">
    <source>
        <dbReference type="ARBA" id="ARBA00023163"/>
    </source>
</evidence>
<evidence type="ECO:0000256" key="2">
    <source>
        <dbReference type="ARBA" id="ARBA00023015"/>
    </source>
</evidence>
<dbReference type="EMBL" id="CP028137">
    <property type="protein sequence ID" value="AZZ53102.1"/>
    <property type="molecule type" value="Genomic_DNA"/>
</dbReference>
<dbReference type="SUPFAM" id="SSF51215">
    <property type="entry name" value="Regulatory protein AraC"/>
    <property type="match status" value="1"/>
</dbReference>
<dbReference type="GO" id="GO:0003700">
    <property type="term" value="F:DNA-binding transcription factor activity"/>
    <property type="evidence" value="ECO:0007669"/>
    <property type="project" value="InterPro"/>
</dbReference>
<protein>
    <recommendedName>
        <fullName evidence="7">HTH araC/xylS-type domain-containing protein</fullName>
    </recommendedName>
</protein>
<dbReference type="Gene3D" id="1.10.10.60">
    <property type="entry name" value="Homeodomain-like"/>
    <property type="match status" value="2"/>
</dbReference>
<evidence type="ECO:0000256" key="3">
    <source>
        <dbReference type="ARBA" id="ARBA00023125"/>
    </source>
</evidence>
<dbReference type="Gene3D" id="2.60.120.280">
    <property type="entry name" value="Regulatory protein AraC"/>
    <property type="match status" value="1"/>
</dbReference>
<dbReference type="GO" id="GO:0043565">
    <property type="term" value="F:sequence-specific DNA binding"/>
    <property type="evidence" value="ECO:0007669"/>
    <property type="project" value="InterPro"/>
</dbReference>
<evidence type="ECO:0000256" key="6">
    <source>
        <dbReference type="SAM" id="MobiDB-lite"/>
    </source>
</evidence>
<keyword evidence="3" id="KW-0238">DNA-binding</keyword>
<dbReference type="InterPro" id="IPR050204">
    <property type="entry name" value="AraC_XylS_family_regulators"/>
</dbReference>
<dbReference type="Proteomes" id="UP000285317">
    <property type="component" value="Chromosome"/>
</dbReference>
<dbReference type="CDD" id="cd06986">
    <property type="entry name" value="cupin_MmsR-like_N"/>
    <property type="match status" value="1"/>
</dbReference>
<evidence type="ECO:0000259" key="7">
    <source>
        <dbReference type="PROSITE" id="PS01124"/>
    </source>
</evidence>
<dbReference type="InterPro" id="IPR037923">
    <property type="entry name" value="HTH-like"/>
</dbReference>
<dbReference type="InterPro" id="IPR009057">
    <property type="entry name" value="Homeodomain-like_sf"/>
</dbReference>
<dbReference type="PROSITE" id="PS01124">
    <property type="entry name" value="HTH_ARAC_FAMILY_2"/>
    <property type="match status" value="1"/>
</dbReference>
<dbReference type="InterPro" id="IPR020449">
    <property type="entry name" value="Tscrpt_reg_AraC-type_HTH"/>
</dbReference>
<dbReference type="InterPro" id="IPR003313">
    <property type="entry name" value="AraC-bd"/>
</dbReference>
<dbReference type="AlphaFoldDB" id="A0A3T0T3G1"/>
<dbReference type="PRINTS" id="PR00032">
    <property type="entry name" value="HTHARAC"/>
</dbReference>
<dbReference type="Pfam" id="PF02311">
    <property type="entry name" value="AraC_binding"/>
    <property type="match status" value="1"/>
</dbReference>
<keyword evidence="2" id="KW-0805">Transcription regulation</keyword>
<reference evidence="8 9" key="1">
    <citation type="submission" date="2018-03" db="EMBL/GenBank/DDBJ databases">
        <title>Bacteriophage NCPPB3778 and a type I-E CRISPR drive the evolution of the US Biological Select Agent, Rathayibacter toxicus.</title>
        <authorList>
            <person name="Davis E.W.II."/>
            <person name="Tabima J.F."/>
            <person name="Weisberg A.J."/>
            <person name="Dantas Lopes L."/>
            <person name="Wiseman M.S."/>
            <person name="Wiseman M.S."/>
            <person name="Pupko T."/>
            <person name="Belcher M.S."/>
            <person name="Sechler A.J."/>
            <person name="Tancos M.A."/>
            <person name="Schroeder B.K."/>
            <person name="Murray T.D."/>
            <person name="Luster D.G."/>
            <person name="Schneider W.L."/>
            <person name="Rogers E."/>
            <person name="Andreote F.D."/>
            <person name="Grunwald N.J."/>
            <person name="Putnam M.L."/>
            <person name="Chang J.H."/>
        </authorList>
    </citation>
    <scope>NUCLEOTIDE SEQUENCE [LARGE SCALE GENOMIC DNA]</scope>
    <source>
        <strain evidence="8 9">DSM 15932</strain>
    </source>
</reference>
<dbReference type="PANTHER" id="PTHR46796:SF13">
    <property type="entry name" value="HTH-TYPE TRANSCRIPTIONAL ACTIVATOR RHAS"/>
    <property type="match status" value="1"/>
</dbReference>
<accession>A0A3T0T3G1</accession>
<dbReference type="InterPro" id="IPR018060">
    <property type="entry name" value="HTH_AraC"/>
</dbReference>
<keyword evidence="1" id="KW-0963">Cytoplasm</keyword>
<dbReference type="SMART" id="SM00342">
    <property type="entry name" value="HTH_ARAC"/>
    <property type="match status" value="1"/>
</dbReference>
<evidence type="ECO:0000256" key="1">
    <source>
        <dbReference type="ARBA" id="ARBA00022490"/>
    </source>
</evidence>
<feature type="compositionally biased region" description="Basic and acidic residues" evidence="6">
    <location>
        <begin position="85"/>
        <end position="104"/>
    </location>
</feature>
<keyword evidence="4" id="KW-0010">Activator</keyword>
<dbReference type="KEGG" id="rfs:C1I64_14370"/>
<name>A0A3T0T3G1_9MICO</name>
<dbReference type="Pfam" id="PF12833">
    <property type="entry name" value="HTH_18"/>
    <property type="match status" value="1"/>
</dbReference>
<organism evidence="8 9">
    <name type="scientific">Rathayibacter festucae DSM 15932</name>
    <dbReference type="NCBI Taxonomy" id="1328866"/>
    <lineage>
        <taxon>Bacteria</taxon>
        <taxon>Bacillati</taxon>
        <taxon>Actinomycetota</taxon>
        <taxon>Actinomycetes</taxon>
        <taxon>Micrococcales</taxon>
        <taxon>Microbacteriaceae</taxon>
        <taxon>Rathayibacter</taxon>
    </lineage>
</organism>
<feature type="region of interest" description="Disordered" evidence="6">
    <location>
        <begin position="74"/>
        <end position="154"/>
    </location>
</feature>
<feature type="domain" description="HTH araC/xylS-type" evidence="7">
    <location>
        <begin position="492"/>
        <end position="590"/>
    </location>
</feature>
<sequence>MHQRHHPGPLGGGAPRGIGCEREGEQPQCVVRQSCVAVLQRDVEQRVGVGVERAPGEVARPVVERIVREHALEQRPRLLRPPAAPEHDGEQERRPRVLPVDRAHLAQHRLGLLETARRQEEPPERDTGRDAPGRCRPRRAQSLERLRRPPLPGEELAQPVVRLAVRRHHTPGRQPLDRGAEVALRLVEAGRDGERPRERDTAAGVAGVPPDRLLPVVLGRAAGARELLEVQTEEEQLVGGRDVLRGGRRGRRCSASPGRSTGTVGGNGSVVIEHAAQSRSDPVPRRRTETVELLDGTLMRCARTPTIVGAGFPGETMHVLPRPRVREALTQPGTSHLLVTDCGHFPEARGHGRVRTSPIADAVVLVCTRGSGWCTTAAGTFAVTAGQILLLPPGEPHGYGADAADPWTLWWLHLSGSDLPEFLLAARATVDAPVRTLSDVYAAVALISAAITHLGCDSTTNSLLAASGAAWHLLAILASDRPPGDARSTALDRAAQFLHDHPAERIEVAELASMACLSPSHFAALFRRRFGMPVLQYRTELRMARARELLDMTERPIAEVAAAAGYEDSFYFARQFKRIHGLTPHAYRTRN</sequence>
<dbReference type="SUPFAM" id="SSF46689">
    <property type="entry name" value="Homeodomain-like"/>
    <property type="match status" value="2"/>
</dbReference>
<keyword evidence="5" id="KW-0804">Transcription</keyword>
<evidence type="ECO:0000313" key="8">
    <source>
        <dbReference type="EMBL" id="AZZ53102.1"/>
    </source>
</evidence>
<dbReference type="InterPro" id="IPR018062">
    <property type="entry name" value="HTH_AraC-typ_CS"/>
</dbReference>
<dbReference type="PANTHER" id="PTHR46796">
    <property type="entry name" value="HTH-TYPE TRANSCRIPTIONAL ACTIVATOR RHAS-RELATED"/>
    <property type="match status" value="1"/>
</dbReference>